<dbReference type="VEuPathDB" id="TriTrypDB:LmxM.36.6620"/>
<dbReference type="GeneID" id="13448662"/>
<feature type="transmembrane region" description="Helical" evidence="1">
    <location>
        <begin position="55"/>
        <end position="73"/>
    </location>
</feature>
<feature type="transmembrane region" description="Helical" evidence="1">
    <location>
        <begin position="107"/>
        <end position="127"/>
    </location>
</feature>
<organism evidence="2 3">
    <name type="scientific">Leishmania mexicana (strain MHOM/GT/2001/U1103)</name>
    <dbReference type="NCBI Taxonomy" id="929439"/>
    <lineage>
        <taxon>Eukaryota</taxon>
        <taxon>Discoba</taxon>
        <taxon>Euglenozoa</taxon>
        <taxon>Kinetoplastea</taxon>
        <taxon>Metakinetoplastina</taxon>
        <taxon>Trypanosomatida</taxon>
        <taxon>Trypanosomatidae</taxon>
        <taxon>Leishmaniinae</taxon>
        <taxon>Leishmania</taxon>
    </lineage>
</organism>
<feature type="transmembrane region" description="Helical" evidence="1">
    <location>
        <begin position="310"/>
        <end position="327"/>
    </location>
</feature>
<dbReference type="KEGG" id="lmi:LMXM_36_6620"/>
<keyword evidence="3" id="KW-1185">Reference proteome</keyword>
<dbReference type="OrthoDB" id="272583at2759"/>
<gene>
    <name evidence="2" type="ORF">LMXM_36_6620</name>
</gene>
<protein>
    <recommendedName>
        <fullName evidence="4">Transmembrane protein</fullName>
    </recommendedName>
</protein>
<feature type="transmembrane region" description="Helical" evidence="1">
    <location>
        <begin position="239"/>
        <end position="266"/>
    </location>
</feature>
<feature type="transmembrane region" description="Helical" evidence="1">
    <location>
        <begin position="339"/>
        <end position="359"/>
    </location>
</feature>
<feature type="transmembrane region" description="Helical" evidence="1">
    <location>
        <begin position="198"/>
        <end position="219"/>
    </location>
</feature>
<keyword evidence="1" id="KW-0472">Membrane</keyword>
<feature type="transmembrane region" description="Helical" evidence="1">
    <location>
        <begin position="365"/>
        <end position="386"/>
    </location>
</feature>
<reference evidence="2 3" key="1">
    <citation type="journal article" date="2011" name="Genome Res.">
        <title>Chromosome and gene copy number variation allow major structural change between species and strains of Leishmania.</title>
        <authorList>
            <person name="Rogers M.B."/>
            <person name="Hilley J.D."/>
            <person name="Dickens N.J."/>
            <person name="Wilkes J."/>
            <person name="Bates P.A."/>
            <person name="Depledge D.P."/>
            <person name="Harris D."/>
            <person name="Her Y."/>
            <person name="Herzyk P."/>
            <person name="Imamura H."/>
            <person name="Otto T.D."/>
            <person name="Sanders M."/>
            <person name="Seeger K."/>
            <person name="Dujardin J.C."/>
            <person name="Berriman M."/>
            <person name="Smith D.F."/>
            <person name="Hertz-Fowler C."/>
            <person name="Mottram J.C."/>
        </authorList>
    </citation>
    <scope>NUCLEOTIDE SEQUENCE [LARGE SCALE GENOMIC DNA]</scope>
    <source>
        <strain evidence="2 3">MHOM/GT/2001/U1103</strain>
    </source>
</reference>
<dbReference type="AlphaFoldDB" id="E9AU98"/>
<dbReference type="Proteomes" id="UP000007259">
    <property type="component" value="Chromosome 20"/>
</dbReference>
<evidence type="ECO:0008006" key="4">
    <source>
        <dbReference type="Google" id="ProtNLM"/>
    </source>
</evidence>
<sequence>MTSFDSVPPDTAAITPVAASVFRYVQTVAPSALHVFALVVYVIIMICASHVHPRVVNTTLTVVMLCVLMASLLRRIAPFVFVEVGHYRYERVSTTVTRLLPNTHQSWFAVQTLAVVAVEHPLCLYLFTHYTAKGNLYAFAIFGLPGTLMGPLLALCVGILIFAGLLGVLLGVVLLPAKGYNPFHVHAAGDRARRWIRLSSWFPLTLLLMVLFCVGRLMPCDGTHANYTATSPPYTCGSGAQWFAGIFSWVLIAVSFVSLDVGIGYLRLLGGKDVPYYALETRLDGLFCELLVWALKVTAVTTVLLASVALYVITVALFLGLFVFTLRQHTATSEALEEVIRWTMAVVVVTCVMSCLMSIGSIPALVQGLLILLAWLISVGCAVALYHRRFGWELFGSGSGITADLIVV</sequence>
<keyword evidence="1" id="KW-1133">Transmembrane helix</keyword>
<keyword evidence="1" id="KW-0812">Transmembrane</keyword>
<evidence type="ECO:0000256" key="1">
    <source>
        <dbReference type="SAM" id="Phobius"/>
    </source>
</evidence>
<evidence type="ECO:0000313" key="2">
    <source>
        <dbReference type="EMBL" id="CBZ26524.1"/>
    </source>
</evidence>
<feature type="transmembrane region" description="Helical" evidence="1">
    <location>
        <begin position="134"/>
        <end position="153"/>
    </location>
</feature>
<dbReference type="RefSeq" id="XP_003875022.1">
    <property type="nucleotide sequence ID" value="XM_003874973.1"/>
</dbReference>
<accession>E9AU98</accession>
<feature type="transmembrane region" description="Helical" evidence="1">
    <location>
        <begin position="159"/>
        <end position="177"/>
    </location>
</feature>
<dbReference type="EMBL" id="FR799573">
    <property type="protein sequence ID" value="CBZ26524.1"/>
    <property type="molecule type" value="Genomic_DNA"/>
</dbReference>
<name>E9AU98_LEIMU</name>
<proteinExistence type="predicted"/>
<evidence type="ECO:0000313" key="3">
    <source>
        <dbReference type="Proteomes" id="UP000007259"/>
    </source>
</evidence>
<dbReference type="OMA" id="FCELLVW"/>
<feature type="transmembrane region" description="Helical" evidence="1">
    <location>
        <begin position="28"/>
        <end position="48"/>
    </location>
</feature>
<dbReference type="PhylomeDB" id="E9AU98"/>